<dbReference type="InterPro" id="IPR010998">
    <property type="entry name" value="Integrase_recombinase_N"/>
</dbReference>
<dbReference type="SUPFAM" id="SSF56349">
    <property type="entry name" value="DNA breaking-rejoining enzymes"/>
    <property type="match status" value="1"/>
</dbReference>
<feature type="compositionally biased region" description="Polar residues" evidence="3">
    <location>
        <begin position="1"/>
        <end position="13"/>
    </location>
</feature>
<dbReference type="Gene3D" id="1.10.443.10">
    <property type="entry name" value="Intergrase catalytic core"/>
    <property type="match status" value="1"/>
</dbReference>
<dbReference type="PANTHER" id="PTHR34605">
    <property type="entry name" value="PHAGE_INTEGRASE DOMAIN-CONTAINING PROTEIN"/>
    <property type="match status" value="1"/>
</dbReference>
<dbReference type="InterPro" id="IPR013762">
    <property type="entry name" value="Integrase-like_cat_sf"/>
</dbReference>
<dbReference type="PANTHER" id="PTHR34605:SF3">
    <property type="entry name" value="P CELL-TYPE AGGLUTINATION PROTEIN MAP4-LIKE-RELATED"/>
    <property type="match status" value="1"/>
</dbReference>
<sequence>MSRLHQSLHNTSPRHAPLPPIDKPCPPALTYVDQTPVTKSNTIVSIAPSRRPRSGSTIRDSPFRPRVLASDRIRLWSTPFSHDRSNTSSLPRPLFDNARMLIFESFAPATRSTYAAGPLRFTQFCDQWQIPERDRMPASPTLLTAFVAEFAGSVSGRAINNWLSGIRAWHTLSDAPWPADHEWLHLSRKSAALSGRHLRRPRRAPVSLLHLRVLRQSLDTTTPLDACIWAVALTAFFGCRRLGELLPTSPGRYSPDTVVSRGSTCVIALCLESPLTHRSFRENATLEGAFTSFVLHLPWTKTTRESGFDLIVTARPQDPSTCPLLAIRVHLTVNADLPASAPFFSFSSPSTPSGYHILTKSAFMARCTAIWSRHSLDHVLGHSFRIGGAVELLLAGVPPEVVAATGGWTSLAFLLYWRRMEDILPMSTSRAYSTTSISQLSHIFEAFRSAHNLHDSLDTHTAS</sequence>
<dbReference type="Gene3D" id="1.10.150.130">
    <property type="match status" value="1"/>
</dbReference>
<evidence type="ECO:0000256" key="3">
    <source>
        <dbReference type="SAM" id="MobiDB-lite"/>
    </source>
</evidence>
<dbReference type="InterPro" id="IPR011010">
    <property type="entry name" value="DNA_brk_join_enz"/>
</dbReference>
<keyword evidence="1" id="KW-0238">DNA-binding</keyword>
<proteinExistence type="predicted"/>
<dbReference type="Proteomes" id="UP000054144">
    <property type="component" value="Unassembled WGS sequence"/>
</dbReference>
<dbReference type="AlphaFoldDB" id="A0A0D7AFE0"/>
<feature type="region of interest" description="Disordered" evidence="3">
    <location>
        <begin position="1"/>
        <end position="23"/>
    </location>
</feature>
<dbReference type="SUPFAM" id="SSF47823">
    <property type="entry name" value="lambda integrase-like, N-terminal domain"/>
    <property type="match status" value="1"/>
</dbReference>
<evidence type="ECO:0008006" key="6">
    <source>
        <dbReference type="Google" id="ProtNLM"/>
    </source>
</evidence>
<organism evidence="4 5">
    <name type="scientific">Fistulina hepatica ATCC 64428</name>
    <dbReference type="NCBI Taxonomy" id="1128425"/>
    <lineage>
        <taxon>Eukaryota</taxon>
        <taxon>Fungi</taxon>
        <taxon>Dikarya</taxon>
        <taxon>Basidiomycota</taxon>
        <taxon>Agaricomycotina</taxon>
        <taxon>Agaricomycetes</taxon>
        <taxon>Agaricomycetidae</taxon>
        <taxon>Agaricales</taxon>
        <taxon>Fistulinaceae</taxon>
        <taxon>Fistulina</taxon>
    </lineage>
</organism>
<evidence type="ECO:0000313" key="4">
    <source>
        <dbReference type="EMBL" id="KIY49109.1"/>
    </source>
</evidence>
<name>A0A0D7AFE0_9AGAR</name>
<dbReference type="GO" id="GO:0015074">
    <property type="term" value="P:DNA integration"/>
    <property type="evidence" value="ECO:0007669"/>
    <property type="project" value="InterPro"/>
</dbReference>
<dbReference type="GO" id="GO:0003677">
    <property type="term" value="F:DNA binding"/>
    <property type="evidence" value="ECO:0007669"/>
    <property type="project" value="UniProtKB-KW"/>
</dbReference>
<keyword evidence="5" id="KW-1185">Reference proteome</keyword>
<evidence type="ECO:0000256" key="2">
    <source>
        <dbReference type="ARBA" id="ARBA00023172"/>
    </source>
</evidence>
<dbReference type="EMBL" id="KN881727">
    <property type="protein sequence ID" value="KIY49109.1"/>
    <property type="molecule type" value="Genomic_DNA"/>
</dbReference>
<keyword evidence="2" id="KW-0233">DNA recombination</keyword>
<protein>
    <recommendedName>
        <fullName evidence="6">DNA breaking-rejoining enzyme</fullName>
    </recommendedName>
</protein>
<dbReference type="OrthoDB" id="2506773at2759"/>
<evidence type="ECO:0000256" key="1">
    <source>
        <dbReference type="ARBA" id="ARBA00023125"/>
    </source>
</evidence>
<dbReference type="GO" id="GO:0006310">
    <property type="term" value="P:DNA recombination"/>
    <property type="evidence" value="ECO:0007669"/>
    <property type="project" value="UniProtKB-KW"/>
</dbReference>
<reference evidence="4 5" key="1">
    <citation type="journal article" date="2015" name="Fungal Genet. Biol.">
        <title>Evolution of novel wood decay mechanisms in Agaricales revealed by the genome sequences of Fistulina hepatica and Cylindrobasidium torrendii.</title>
        <authorList>
            <person name="Floudas D."/>
            <person name="Held B.W."/>
            <person name="Riley R."/>
            <person name="Nagy L.G."/>
            <person name="Koehler G."/>
            <person name="Ransdell A.S."/>
            <person name="Younus H."/>
            <person name="Chow J."/>
            <person name="Chiniquy J."/>
            <person name="Lipzen A."/>
            <person name="Tritt A."/>
            <person name="Sun H."/>
            <person name="Haridas S."/>
            <person name="LaButti K."/>
            <person name="Ohm R.A."/>
            <person name="Kues U."/>
            <person name="Blanchette R.A."/>
            <person name="Grigoriev I.V."/>
            <person name="Minto R.E."/>
            <person name="Hibbett D.S."/>
        </authorList>
    </citation>
    <scope>NUCLEOTIDE SEQUENCE [LARGE SCALE GENOMIC DNA]</scope>
    <source>
        <strain evidence="4 5">ATCC 64428</strain>
    </source>
</reference>
<dbReference type="InterPro" id="IPR052925">
    <property type="entry name" value="Phage_Integrase-like_Recomb"/>
</dbReference>
<gene>
    <name evidence="4" type="ORF">FISHEDRAFT_42092</name>
</gene>
<accession>A0A0D7AFE0</accession>
<evidence type="ECO:0000313" key="5">
    <source>
        <dbReference type="Proteomes" id="UP000054144"/>
    </source>
</evidence>